<dbReference type="OrthoDB" id="9758307at2"/>
<comment type="similarity">
    <text evidence="2">Belongs to the bacterial flagellin family.</text>
</comment>
<dbReference type="Pfam" id="PF00700">
    <property type="entry name" value="Flagellin_C"/>
    <property type="match status" value="1"/>
</dbReference>
<reference evidence="7 8" key="1">
    <citation type="submission" date="2016-11" db="EMBL/GenBank/DDBJ databases">
        <authorList>
            <person name="Jaros S."/>
            <person name="Januszkiewicz K."/>
            <person name="Wedrychowicz H."/>
        </authorList>
    </citation>
    <scope>NUCLEOTIDE SEQUENCE [LARGE SCALE GENOMIC DNA]</scope>
    <source>
        <strain evidence="7 8">IBRC-M 10683</strain>
    </source>
</reference>
<evidence type="ECO:0000256" key="2">
    <source>
        <dbReference type="ARBA" id="ARBA00005709"/>
    </source>
</evidence>
<sequence length="302" mass="33990">MRVTQGMLSNNTLRNLSNSYSNLGKYMDQLSTGKKINRPSDDPVVAMNGMNYRSQTNEVKQYLRNTNEVHNWMDNSDAALDKASQALQRIRELAVQASNGTYDAEERQNIKEEVAQLKEHIIDIANTKVNDKYLFNGTKTDEPLIGENEEGIAFDHSPVMIEVANGTKLQANVDPASIFNSTFVDEDGNEVASNLFDDIDQFIKALEDDDQNSIQTSMARIDDNINNVINARADLGARMNRLDLVENRLQQQEIVATQMMSKNEDIDYEKVITELITQESVHRAALSAGSKIIQPTLLDFLR</sequence>
<dbReference type="PANTHER" id="PTHR42792">
    <property type="entry name" value="FLAGELLIN"/>
    <property type="match status" value="1"/>
</dbReference>
<dbReference type="GO" id="GO:0009424">
    <property type="term" value="C:bacterial-type flagellum hook"/>
    <property type="evidence" value="ECO:0007669"/>
    <property type="project" value="InterPro"/>
</dbReference>
<dbReference type="GO" id="GO:0071973">
    <property type="term" value="P:bacterial-type flagellum-dependent cell motility"/>
    <property type="evidence" value="ECO:0007669"/>
    <property type="project" value="InterPro"/>
</dbReference>
<dbReference type="EMBL" id="FQVW01000008">
    <property type="protein sequence ID" value="SHF89240.1"/>
    <property type="molecule type" value="Genomic_DNA"/>
</dbReference>
<dbReference type="InterPro" id="IPR013384">
    <property type="entry name" value="Flagell_FlgL"/>
</dbReference>
<dbReference type="GO" id="GO:0005198">
    <property type="term" value="F:structural molecule activity"/>
    <property type="evidence" value="ECO:0007669"/>
    <property type="project" value="InterPro"/>
</dbReference>
<dbReference type="Pfam" id="PF00669">
    <property type="entry name" value="Flagellin_N"/>
    <property type="match status" value="1"/>
</dbReference>
<accession>A0A1M5FCB2</accession>
<dbReference type="InterPro" id="IPR001492">
    <property type="entry name" value="Flagellin"/>
</dbReference>
<dbReference type="RefSeq" id="WP_072888897.1">
    <property type="nucleotide sequence ID" value="NZ_FQVW01000008.1"/>
</dbReference>
<dbReference type="AlphaFoldDB" id="A0A1M5FCB2"/>
<feature type="coiled-coil region" evidence="4">
    <location>
        <begin position="73"/>
        <end position="127"/>
    </location>
</feature>
<proteinExistence type="inferred from homology"/>
<keyword evidence="7" id="KW-0282">Flagellum</keyword>
<evidence type="ECO:0000256" key="3">
    <source>
        <dbReference type="ARBA" id="ARBA00023143"/>
    </source>
</evidence>
<feature type="domain" description="Flagellin C-terminal" evidence="6">
    <location>
        <begin position="219"/>
        <end position="301"/>
    </location>
</feature>
<evidence type="ECO:0000313" key="8">
    <source>
        <dbReference type="Proteomes" id="UP000183988"/>
    </source>
</evidence>
<dbReference type="PANTHER" id="PTHR42792:SF1">
    <property type="entry name" value="FLAGELLAR HOOK-ASSOCIATED PROTEIN 3"/>
    <property type="match status" value="1"/>
</dbReference>
<dbReference type="NCBIfam" id="TIGR02550">
    <property type="entry name" value="flagell_flgL"/>
    <property type="match status" value="1"/>
</dbReference>
<dbReference type="InterPro" id="IPR046358">
    <property type="entry name" value="Flagellin_C"/>
</dbReference>
<dbReference type="SUPFAM" id="SSF64518">
    <property type="entry name" value="Phase 1 flagellin"/>
    <property type="match status" value="1"/>
</dbReference>
<evidence type="ECO:0000259" key="5">
    <source>
        <dbReference type="Pfam" id="PF00669"/>
    </source>
</evidence>
<protein>
    <submittedName>
        <fullName evidence="7">Flagellar hook-associated protein 3 FlgL</fullName>
    </submittedName>
</protein>
<keyword evidence="8" id="KW-1185">Reference proteome</keyword>
<dbReference type="InterPro" id="IPR001029">
    <property type="entry name" value="Flagellin_N"/>
</dbReference>
<comment type="subcellular location">
    <subcellularLocation>
        <location evidence="1">Bacterial flagellum</location>
    </subcellularLocation>
</comment>
<evidence type="ECO:0000313" key="7">
    <source>
        <dbReference type="EMBL" id="SHF89240.1"/>
    </source>
</evidence>
<dbReference type="STRING" id="930117.SAMN05216225_100825"/>
<keyword evidence="4" id="KW-0175">Coiled coil</keyword>
<dbReference type="Proteomes" id="UP000183988">
    <property type="component" value="Unassembled WGS sequence"/>
</dbReference>
<keyword evidence="7" id="KW-0969">Cilium</keyword>
<gene>
    <name evidence="7" type="ORF">SAMN05216225_100825</name>
</gene>
<evidence type="ECO:0000256" key="4">
    <source>
        <dbReference type="SAM" id="Coils"/>
    </source>
</evidence>
<feature type="domain" description="Flagellin N-terminal" evidence="5">
    <location>
        <begin position="7"/>
        <end position="140"/>
    </location>
</feature>
<name>A0A1M5FCB2_9BACI</name>
<keyword evidence="3" id="KW-0975">Bacterial flagellum</keyword>
<evidence type="ECO:0000259" key="6">
    <source>
        <dbReference type="Pfam" id="PF00700"/>
    </source>
</evidence>
<keyword evidence="7" id="KW-0966">Cell projection</keyword>
<organism evidence="7 8">
    <name type="scientific">Ornithinibacillus halophilus</name>
    <dbReference type="NCBI Taxonomy" id="930117"/>
    <lineage>
        <taxon>Bacteria</taxon>
        <taxon>Bacillati</taxon>
        <taxon>Bacillota</taxon>
        <taxon>Bacilli</taxon>
        <taxon>Bacillales</taxon>
        <taxon>Bacillaceae</taxon>
        <taxon>Ornithinibacillus</taxon>
    </lineage>
</organism>
<evidence type="ECO:0000256" key="1">
    <source>
        <dbReference type="ARBA" id="ARBA00004365"/>
    </source>
</evidence>
<dbReference type="Gene3D" id="1.20.1330.10">
    <property type="entry name" value="f41 fragment of flagellin, N-terminal domain"/>
    <property type="match status" value="1"/>
</dbReference>